<dbReference type="PANTHER" id="PTHR32305">
    <property type="match status" value="1"/>
</dbReference>
<dbReference type="Gene3D" id="2.180.10.10">
    <property type="entry name" value="RHS repeat-associated core"/>
    <property type="match status" value="1"/>
</dbReference>
<organism evidence="3 4">
    <name type="scientific">Saccharobesus litoralis</name>
    <dbReference type="NCBI Taxonomy" id="2172099"/>
    <lineage>
        <taxon>Bacteria</taxon>
        <taxon>Pseudomonadati</taxon>
        <taxon>Pseudomonadota</taxon>
        <taxon>Gammaproteobacteria</taxon>
        <taxon>Alteromonadales</taxon>
        <taxon>Alteromonadaceae</taxon>
        <taxon>Saccharobesus</taxon>
    </lineage>
</organism>
<feature type="domain" description="Teneurin-like YD-shell" evidence="2">
    <location>
        <begin position="13"/>
        <end position="116"/>
    </location>
</feature>
<reference evidence="3 4" key="1">
    <citation type="submission" date="2018-01" db="EMBL/GenBank/DDBJ databases">
        <title>Genome sequence of a Cantenovulum-like bacteria.</title>
        <authorList>
            <person name="Tan W.R."/>
            <person name="Lau N.-S."/>
            <person name="Go F."/>
            <person name="Amirul A.-A.A."/>
        </authorList>
    </citation>
    <scope>NUCLEOTIDE SEQUENCE [LARGE SCALE GENOMIC DNA]</scope>
    <source>
        <strain evidence="3 4">CCB-QB4</strain>
    </source>
</reference>
<accession>A0A2S0VPA7</accession>
<dbReference type="Proteomes" id="UP000244441">
    <property type="component" value="Chromosome"/>
</dbReference>
<protein>
    <recommendedName>
        <fullName evidence="2">Teneurin-like YD-shell domain-containing protein</fullName>
    </recommendedName>
</protein>
<dbReference type="NCBIfam" id="TIGR03696">
    <property type="entry name" value="Rhs_assc_core"/>
    <property type="match status" value="1"/>
</dbReference>
<keyword evidence="1" id="KW-0677">Repeat</keyword>
<gene>
    <name evidence="3" type="ORF">C2869_05440</name>
</gene>
<dbReference type="EMBL" id="CP026604">
    <property type="protein sequence ID" value="AWB65920.1"/>
    <property type="molecule type" value="Genomic_DNA"/>
</dbReference>
<dbReference type="PANTHER" id="PTHR32305:SF17">
    <property type="entry name" value="TRNA NUCLEASE WAPA"/>
    <property type="match status" value="1"/>
</dbReference>
<dbReference type="OrthoDB" id="9815903at2"/>
<dbReference type="AlphaFoldDB" id="A0A2S0VPA7"/>
<dbReference type="InterPro" id="IPR056823">
    <property type="entry name" value="TEN-like_YD-shell"/>
</dbReference>
<proteinExistence type="predicted"/>
<dbReference type="InterPro" id="IPR022385">
    <property type="entry name" value="Rhs_assc_core"/>
</dbReference>
<keyword evidence="4" id="KW-1185">Reference proteome</keyword>
<evidence type="ECO:0000313" key="4">
    <source>
        <dbReference type="Proteomes" id="UP000244441"/>
    </source>
</evidence>
<evidence type="ECO:0000313" key="3">
    <source>
        <dbReference type="EMBL" id="AWB65920.1"/>
    </source>
</evidence>
<name>A0A2S0VPA7_9ALTE</name>
<dbReference type="KEGG" id="cate:C2869_05440"/>
<evidence type="ECO:0000256" key="1">
    <source>
        <dbReference type="ARBA" id="ARBA00022737"/>
    </source>
</evidence>
<dbReference type="Pfam" id="PF25023">
    <property type="entry name" value="TEN_YD-shell"/>
    <property type="match status" value="1"/>
</dbReference>
<dbReference type="InterPro" id="IPR050708">
    <property type="entry name" value="T6SS_VgrG/RHS"/>
</dbReference>
<evidence type="ECO:0000259" key="2">
    <source>
        <dbReference type="Pfam" id="PF25023"/>
    </source>
</evidence>
<sequence>MRETVNQSKATESYLHKDHLGSPVSITDEDGIIVQRSIYDPWGKSTSITDSYSGLNLHDSVTFTGHETVSGLDIIHMNGRIYDPTIGRFLQADPHIQAPSNSQNYNRYSYVLNNPMSYTDPSGYFFKKLLKGVQEITGTGHILRALAGNKYLNMIAQIGLAVACGPAAPACMAAYSGAQTFAVTGSLNASIKSAGIAYATGKAFQQIGEYFNELGGDNLRSAIAGSTEKTYSFGGNLLTPGQIAGQISAHAIVGGIAAELQGGKFGHGFFSAGVTKGAGGAFLPGGANLSTSEVIQGTVISAVIGGTASVISGGKFANGAKTAAFQYLLNQAGRSANAKRLKQKRINALLQGAQDGHLTLEEAKAWYRHANGASLNVDMSKIDFGSISASDFPNGVGSSEYINTFFKDTPDGNVLGSIKLTLTSQNTVVATFGYDGYDFNINWSDGRLLRNVATAVGDTYHGSGTPFRIYLQGTGTLNP</sequence>